<name>A0A2M4CEH3_9DIPT</name>
<organism evidence="1">
    <name type="scientific">Anopheles marajoara</name>
    <dbReference type="NCBI Taxonomy" id="58244"/>
    <lineage>
        <taxon>Eukaryota</taxon>
        <taxon>Metazoa</taxon>
        <taxon>Ecdysozoa</taxon>
        <taxon>Arthropoda</taxon>
        <taxon>Hexapoda</taxon>
        <taxon>Insecta</taxon>
        <taxon>Pterygota</taxon>
        <taxon>Neoptera</taxon>
        <taxon>Endopterygota</taxon>
        <taxon>Diptera</taxon>
        <taxon>Nematocera</taxon>
        <taxon>Culicoidea</taxon>
        <taxon>Culicidae</taxon>
        <taxon>Anophelinae</taxon>
        <taxon>Anopheles</taxon>
    </lineage>
</organism>
<sequence length="69" mass="7719">MWRGVLGCWWVGKTQASGKYKMALLLLRQAGLFTVVWCPSVPRPASLLAIIRVINVAVLWKPNVTMLIP</sequence>
<evidence type="ECO:0000313" key="1">
    <source>
        <dbReference type="EMBL" id="MBW63714.1"/>
    </source>
</evidence>
<dbReference type="AlphaFoldDB" id="A0A2M4CEH3"/>
<accession>A0A2M4CEH3</accession>
<reference evidence="1" key="1">
    <citation type="submission" date="2018-01" db="EMBL/GenBank/DDBJ databases">
        <title>An insight into the sialome of Amazonian anophelines.</title>
        <authorList>
            <person name="Ribeiro J.M."/>
            <person name="Scarpassa V."/>
            <person name="Calvo E."/>
        </authorList>
    </citation>
    <scope>NUCLEOTIDE SEQUENCE</scope>
    <source>
        <tissue evidence="1">Salivary glands</tissue>
    </source>
</reference>
<protein>
    <submittedName>
        <fullName evidence="1">Putative secreted protein</fullName>
    </submittedName>
</protein>
<proteinExistence type="predicted"/>
<dbReference type="EMBL" id="GGFJ01014573">
    <property type="protein sequence ID" value="MBW63714.1"/>
    <property type="molecule type" value="Transcribed_RNA"/>
</dbReference>